<dbReference type="Pfam" id="PF13191">
    <property type="entry name" value="AAA_16"/>
    <property type="match status" value="1"/>
</dbReference>
<feature type="region of interest" description="Disordered" evidence="3">
    <location>
        <begin position="339"/>
        <end position="365"/>
    </location>
</feature>
<feature type="region of interest" description="Disordered" evidence="3">
    <location>
        <begin position="422"/>
        <end position="441"/>
    </location>
</feature>
<dbReference type="SUPFAM" id="SSF46894">
    <property type="entry name" value="C-terminal effector domain of the bipartite response regulators"/>
    <property type="match status" value="1"/>
</dbReference>
<evidence type="ECO:0000313" key="6">
    <source>
        <dbReference type="Proteomes" id="UP001235712"/>
    </source>
</evidence>
<organism evidence="5 6">
    <name type="scientific">Kineosporia succinea</name>
    <dbReference type="NCBI Taxonomy" id="84632"/>
    <lineage>
        <taxon>Bacteria</taxon>
        <taxon>Bacillati</taxon>
        <taxon>Actinomycetota</taxon>
        <taxon>Actinomycetes</taxon>
        <taxon>Kineosporiales</taxon>
        <taxon>Kineosporiaceae</taxon>
        <taxon>Kineosporia</taxon>
    </lineage>
</organism>
<dbReference type="PANTHER" id="PTHR16305">
    <property type="entry name" value="TESTICULAR SOLUBLE ADENYLYL CYCLASE"/>
    <property type="match status" value="1"/>
</dbReference>
<protein>
    <submittedName>
        <fullName evidence="5">DNA-binding CsgD family transcriptional regulator</fullName>
    </submittedName>
</protein>
<dbReference type="InterPro" id="IPR016032">
    <property type="entry name" value="Sig_transdc_resp-reg_C-effctor"/>
</dbReference>
<dbReference type="SUPFAM" id="SSF52540">
    <property type="entry name" value="P-loop containing nucleoside triphosphate hydrolases"/>
    <property type="match status" value="1"/>
</dbReference>
<dbReference type="CDD" id="cd06170">
    <property type="entry name" value="LuxR_C_like"/>
    <property type="match status" value="1"/>
</dbReference>
<gene>
    <name evidence="5" type="ORF">J2S57_006619</name>
</gene>
<dbReference type="InterPro" id="IPR027417">
    <property type="entry name" value="P-loop_NTPase"/>
</dbReference>
<feature type="domain" description="HTH luxR-type" evidence="4">
    <location>
        <begin position="434"/>
        <end position="499"/>
    </location>
</feature>
<dbReference type="Gene3D" id="1.10.10.10">
    <property type="entry name" value="Winged helix-like DNA-binding domain superfamily/Winged helix DNA-binding domain"/>
    <property type="match status" value="1"/>
</dbReference>
<dbReference type="PANTHER" id="PTHR16305:SF35">
    <property type="entry name" value="TRANSCRIPTIONAL ACTIVATOR DOMAIN"/>
    <property type="match status" value="1"/>
</dbReference>
<comment type="caution">
    <text evidence="5">The sequence shown here is derived from an EMBL/GenBank/DDBJ whole genome shotgun (WGS) entry which is preliminary data.</text>
</comment>
<dbReference type="InterPro" id="IPR036388">
    <property type="entry name" value="WH-like_DNA-bd_sf"/>
</dbReference>
<evidence type="ECO:0000256" key="2">
    <source>
        <dbReference type="ARBA" id="ARBA00022840"/>
    </source>
</evidence>
<dbReference type="RefSeq" id="WP_307250099.1">
    <property type="nucleotide sequence ID" value="NZ_JAUSQZ010000001.1"/>
</dbReference>
<dbReference type="EMBL" id="JAUSQZ010000001">
    <property type="protein sequence ID" value="MDP9830870.1"/>
    <property type="molecule type" value="Genomic_DNA"/>
</dbReference>
<reference evidence="5 6" key="1">
    <citation type="submission" date="2023-07" db="EMBL/GenBank/DDBJ databases">
        <title>Sequencing the genomes of 1000 actinobacteria strains.</title>
        <authorList>
            <person name="Klenk H.-P."/>
        </authorList>
    </citation>
    <scope>NUCLEOTIDE SEQUENCE [LARGE SCALE GENOMIC DNA]</scope>
    <source>
        <strain evidence="5 6">DSM 44388</strain>
    </source>
</reference>
<evidence type="ECO:0000256" key="1">
    <source>
        <dbReference type="ARBA" id="ARBA00022741"/>
    </source>
</evidence>
<accession>A0ABT9PFX6</accession>
<feature type="compositionally biased region" description="Basic residues" evidence="3">
    <location>
        <begin position="422"/>
        <end position="431"/>
    </location>
</feature>
<keyword evidence="2" id="KW-0067">ATP-binding</keyword>
<dbReference type="InterPro" id="IPR041664">
    <property type="entry name" value="AAA_16"/>
</dbReference>
<dbReference type="GO" id="GO:0003677">
    <property type="term" value="F:DNA binding"/>
    <property type="evidence" value="ECO:0007669"/>
    <property type="project" value="UniProtKB-KW"/>
</dbReference>
<dbReference type="PRINTS" id="PR00038">
    <property type="entry name" value="HTHLUXR"/>
</dbReference>
<keyword evidence="5" id="KW-0238">DNA-binding</keyword>
<dbReference type="PROSITE" id="PS50043">
    <property type="entry name" value="HTH_LUXR_2"/>
    <property type="match status" value="1"/>
</dbReference>
<evidence type="ECO:0000256" key="3">
    <source>
        <dbReference type="SAM" id="MobiDB-lite"/>
    </source>
</evidence>
<evidence type="ECO:0000313" key="5">
    <source>
        <dbReference type="EMBL" id="MDP9830870.1"/>
    </source>
</evidence>
<dbReference type="SMART" id="SM00421">
    <property type="entry name" value="HTH_LUXR"/>
    <property type="match status" value="1"/>
</dbReference>
<dbReference type="Pfam" id="PF00196">
    <property type="entry name" value="GerE"/>
    <property type="match status" value="1"/>
</dbReference>
<name>A0ABT9PFX6_9ACTN</name>
<proteinExistence type="predicted"/>
<keyword evidence="1" id="KW-0547">Nucleotide-binding</keyword>
<dbReference type="InterPro" id="IPR000792">
    <property type="entry name" value="Tscrpt_reg_LuxR_C"/>
</dbReference>
<dbReference type="PROSITE" id="PS00622">
    <property type="entry name" value="HTH_LUXR_1"/>
    <property type="match status" value="1"/>
</dbReference>
<keyword evidence="6" id="KW-1185">Reference proteome</keyword>
<dbReference type="Proteomes" id="UP001235712">
    <property type="component" value="Unassembled WGS sequence"/>
</dbReference>
<sequence>MKGEDVPSSTVTRQAPGLPVLRHHVQRLRAGAGGVVLVEGEPGAGRSTLLRLLVSEGTAVTVLSGGADEMSSRFSLQILQDVLEDDSLSSVEAVATEVAARAGERPVLLVVDDLQWADETTLRAWHRLARLTRTHPVLLVAALRPAPHREDVTSLRRALVRTGAATIALEPLAAPAIDRWLRTPGRYRPASPGAGRALRRLAHRTGGNPRYLSDLIEMAEAAPSPAPGPPSTGLPTGLAARLELRLDFVSAGTLQLLRAAALLGDCFSVPDLLAIGDLPLPAVVTQIEEARRAGLLGEQGTRLTFRHPILRDALLERMPTGVRQALRDRAEHDLARAGRDPVPARRAAVPPVPADAPPVSTGTTAVPLGTTAVSLGTTAVPLGTTAVPLGTTAGPREAAAVPVEAAAREHDARLPGVAGHRRVAGRRRGGTHHPGTGWSSLTPAEAGVAQLVAEGHTNAAVAAQLFVSRRTVEGHVSHVLAKLGLRSRVELARDAGRRSWGPIRAG</sequence>
<evidence type="ECO:0000259" key="4">
    <source>
        <dbReference type="PROSITE" id="PS50043"/>
    </source>
</evidence>